<feature type="region of interest" description="Disordered" evidence="1">
    <location>
        <begin position="372"/>
        <end position="404"/>
    </location>
</feature>
<dbReference type="Gene3D" id="2.180.10.10">
    <property type="entry name" value="RHS repeat-associated core"/>
    <property type="match status" value="1"/>
</dbReference>
<feature type="chain" id="PRO_5037433536" evidence="2">
    <location>
        <begin position="24"/>
        <end position="404"/>
    </location>
</feature>
<organism evidence="3 4">
    <name type="scientific">Parvicella tangerina</name>
    <dbReference type="NCBI Taxonomy" id="2829795"/>
    <lineage>
        <taxon>Bacteria</taxon>
        <taxon>Pseudomonadati</taxon>
        <taxon>Bacteroidota</taxon>
        <taxon>Flavobacteriia</taxon>
        <taxon>Flavobacteriales</taxon>
        <taxon>Parvicellaceae</taxon>
        <taxon>Parvicella</taxon>
    </lineage>
</organism>
<proteinExistence type="predicted"/>
<gene>
    <name evidence="3" type="ORF">CRYO30217_03286</name>
</gene>
<keyword evidence="4" id="KW-1185">Reference proteome</keyword>
<evidence type="ECO:0000313" key="4">
    <source>
        <dbReference type="Proteomes" id="UP000683507"/>
    </source>
</evidence>
<feature type="signal peptide" evidence="2">
    <location>
        <begin position="1"/>
        <end position="23"/>
    </location>
</feature>
<evidence type="ECO:0000256" key="2">
    <source>
        <dbReference type="SAM" id="SignalP"/>
    </source>
</evidence>
<reference evidence="3" key="1">
    <citation type="submission" date="2021-04" db="EMBL/GenBank/DDBJ databases">
        <authorList>
            <person name="Rodrigo-Torres L."/>
            <person name="Arahal R. D."/>
            <person name="Lucena T."/>
        </authorList>
    </citation>
    <scope>NUCLEOTIDE SEQUENCE</scope>
    <source>
        <strain evidence="3">AS29M-1</strain>
    </source>
</reference>
<sequence length="404" mass="44771">MIRRISCYCVFALLLGIPISLVGQDNTYNPYERFGEKDEVLTLSNGKFDEFFDLDSIEIIGSAVLNTNTMQVIGFIEIDTMYSEATLEPEIVSRWLSPDPYYKLLPSESPYNFAINSPIRFLDPDGNIVSAGNDESWAYIYNTVMKTFSSNQALQDLFTQTAGTLSFEKIDEEEFQKVIEQVDDPKLKALAYGYYEMINASEEYTFMAYHDDSYIADEPGFEGLGLSEDDMDQLDKLGGMYDDNINGSGFVKPSGDEDFVLFMNMDFHNEMEENATPRSTYEPSKLLNTGTVPYSLSSDINGYMLSLFIMENDDMKAGGYGGVPQERGGSDSWDGANQSTLLHAQIYNLTQSVLNSQPVNFNLVTRGAKIPSGAMTGTPSELSAPPKKSQGSSGSGGNILPPFK</sequence>
<dbReference type="Proteomes" id="UP000683507">
    <property type="component" value="Chromosome"/>
</dbReference>
<accession>A0A916JQD3</accession>
<keyword evidence="2" id="KW-0732">Signal</keyword>
<dbReference type="EMBL" id="OU015584">
    <property type="protein sequence ID" value="CAG5086802.1"/>
    <property type="molecule type" value="Genomic_DNA"/>
</dbReference>
<dbReference type="AlphaFoldDB" id="A0A916JQD3"/>
<evidence type="ECO:0000256" key="1">
    <source>
        <dbReference type="SAM" id="MobiDB-lite"/>
    </source>
</evidence>
<protein>
    <submittedName>
        <fullName evidence="3">Uncharacterized protein</fullName>
    </submittedName>
</protein>
<evidence type="ECO:0000313" key="3">
    <source>
        <dbReference type="EMBL" id="CAG5086802.1"/>
    </source>
</evidence>
<name>A0A916JQD3_9FLAO</name>
<dbReference type="KEGG" id="ptan:CRYO30217_03286"/>
<dbReference type="RefSeq" id="WP_258543471.1">
    <property type="nucleotide sequence ID" value="NZ_OU015584.1"/>
</dbReference>